<keyword evidence="4" id="KW-0408">Iron</keyword>
<evidence type="ECO:0000256" key="2">
    <source>
        <dbReference type="ARBA" id="ARBA00022964"/>
    </source>
</evidence>
<feature type="compositionally biased region" description="Polar residues" evidence="5">
    <location>
        <begin position="204"/>
        <end position="216"/>
    </location>
</feature>
<evidence type="ECO:0000256" key="4">
    <source>
        <dbReference type="ARBA" id="ARBA00023004"/>
    </source>
</evidence>
<keyword evidence="8" id="KW-1185">Reference proteome</keyword>
<keyword evidence="3" id="KW-0560">Oxidoreductase</keyword>
<dbReference type="RefSeq" id="XP_069204675.1">
    <property type="nucleotide sequence ID" value="XM_069341163.1"/>
</dbReference>
<dbReference type="Proteomes" id="UP001562354">
    <property type="component" value="Unassembled WGS sequence"/>
</dbReference>
<evidence type="ECO:0000259" key="6">
    <source>
        <dbReference type="Pfam" id="PF13532"/>
    </source>
</evidence>
<evidence type="ECO:0000313" key="7">
    <source>
        <dbReference type="EMBL" id="KAL1311826.1"/>
    </source>
</evidence>
<comment type="caution">
    <text evidence="7">The sequence shown here is derived from an EMBL/GenBank/DDBJ whole genome shotgun (WGS) entry which is preliminary data.</text>
</comment>
<reference evidence="7 8" key="1">
    <citation type="submission" date="2024-07" db="EMBL/GenBank/DDBJ databases">
        <title>Draft sequence of the Neodothiora populina.</title>
        <authorList>
            <person name="Drown D.D."/>
            <person name="Schuette U.S."/>
            <person name="Buechlein A.B."/>
            <person name="Rusch D.R."/>
            <person name="Winton L.W."/>
            <person name="Adams G.A."/>
        </authorList>
    </citation>
    <scope>NUCLEOTIDE SEQUENCE [LARGE SCALE GENOMIC DNA]</scope>
    <source>
        <strain evidence="7 8">CPC 39397</strain>
    </source>
</reference>
<dbReference type="Pfam" id="PF13532">
    <property type="entry name" value="2OG-FeII_Oxy_2"/>
    <property type="match status" value="1"/>
</dbReference>
<evidence type="ECO:0000313" key="8">
    <source>
        <dbReference type="Proteomes" id="UP001562354"/>
    </source>
</evidence>
<dbReference type="Gene3D" id="2.60.120.590">
    <property type="entry name" value="Alpha-ketoglutarate-dependent dioxygenase AlkB-like"/>
    <property type="match status" value="1"/>
</dbReference>
<dbReference type="GeneID" id="95975605"/>
<dbReference type="InterPro" id="IPR004574">
    <property type="entry name" value="Alkb"/>
</dbReference>
<accession>A0ABR3PQJ0</accession>
<keyword evidence="2" id="KW-0223">Dioxygenase</keyword>
<organism evidence="7 8">
    <name type="scientific">Neodothiora populina</name>
    <dbReference type="NCBI Taxonomy" id="2781224"/>
    <lineage>
        <taxon>Eukaryota</taxon>
        <taxon>Fungi</taxon>
        <taxon>Dikarya</taxon>
        <taxon>Ascomycota</taxon>
        <taxon>Pezizomycotina</taxon>
        <taxon>Dothideomycetes</taxon>
        <taxon>Dothideomycetidae</taxon>
        <taxon>Dothideales</taxon>
        <taxon>Dothioraceae</taxon>
        <taxon>Neodothiora</taxon>
    </lineage>
</organism>
<feature type="compositionally biased region" description="Polar residues" evidence="5">
    <location>
        <begin position="11"/>
        <end position="20"/>
    </location>
</feature>
<protein>
    <recommendedName>
        <fullName evidence="6">Alpha-ketoglutarate-dependent dioxygenase AlkB-like domain-containing protein</fullName>
    </recommendedName>
</protein>
<dbReference type="PANTHER" id="PTHR16557">
    <property type="entry name" value="ALKYLATED DNA REPAIR PROTEIN ALKB-RELATED"/>
    <property type="match status" value="1"/>
</dbReference>
<feature type="region of interest" description="Disordered" evidence="5">
    <location>
        <begin position="173"/>
        <end position="236"/>
    </location>
</feature>
<name>A0ABR3PQJ0_9PEZI</name>
<dbReference type="InterPro" id="IPR037151">
    <property type="entry name" value="AlkB-like_sf"/>
</dbReference>
<dbReference type="SUPFAM" id="SSF51197">
    <property type="entry name" value="Clavaminate synthase-like"/>
    <property type="match status" value="1"/>
</dbReference>
<evidence type="ECO:0000256" key="5">
    <source>
        <dbReference type="SAM" id="MobiDB-lite"/>
    </source>
</evidence>
<dbReference type="PANTHER" id="PTHR16557:SF3">
    <property type="entry name" value="ALPHA-KETOGLUTARATE-DEPENDENT DIOXYGENASE ALKB-LIKE DOMAIN-CONTAINING PROTEIN"/>
    <property type="match status" value="1"/>
</dbReference>
<proteinExistence type="predicted"/>
<feature type="region of interest" description="Disordered" evidence="5">
    <location>
        <begin position="1"/>
        <end position="28"/>
    </location>
</feature>
<dbReference type="EMBL" id="JBFMKM010000001">
    <property type="protein sequence ID" value="KAL1311826.1"/>
    <property type="molecule type" value="Genomic_DNA"/>
</dbReference>
<evidence type="ECO:0000256" key="1">
    <source>
        <dbReference type="ARBA" id="ARBA00022723"/>
    </source>
</evidence>
<keyword evidence="1" id="KW-0479">Metal-binding</keyword>
<evidence type="ECO:0000256" key="3">
    <source>
        <dbReference type="ARBA" id="ARBA00023002"/>
    </source>
</evidence>
<feature type="domain" description="Alpha-ketoglutarate-dependent dioxygenase AlkB-like" evidence="6">
    <location>
        <begin position="232"/>
        <end position="435"/>
    </location>
</feature>
<dbReference type="InterPro" id="IPR027450">
    <property type="entry name" value="AlkB-like"/>
</dbReference>
<gene>
    <name evidence="7" type="ORF">AAFC00_001902</name>
</gene>
<sequence>MDLSDAAEVSPSDTPTSNSRPARDTHALPPDHICEAYWKYNKIKPADLDNDPDVVDFGRGLSPAQAEKIHVVKTVSSETIAEAGRAFKYFGQDGSGDEGEGERWLDDERPKACNVYEFDDFPGLQLYHSLLPPEIQVLFLSRIMHRDLSNPNHKTNINSEYDVPYPLLIESKSEDDTSSTSNDTNEQDQPNDPQAPRHSFFTLPPQSNGTKNNANKWTLRPLPSSTTTNKPLKPLNPAQHLTKKLRWLTLGHQYNWPTRSYSGLDSTRFPPDIESLVSHLFPATTTKAESGVVLLYSTKDYMPVHRDVSETCDLPLASFSLGCDGLFVIAADSTVPAEDAKAEEGEGEGEGAEADRKIIVLRVKSGDVVIMSGATRWAWHAMPKVIPGTCPEFMREWPVGSERGMGAGVADEEDEDVYEKWRGFMVGKRLNISCRQVFD</sequence>